<name>A0A9R0JEW0_SPIOL</name>
<dbReference type="Pfam" id="PF13456">
    <property type="entry name" value="RVT_3"/>
    <property type="match status" value="1"/>
</dbReference>
<feature type="domain" description="Reverse transcriptase" evidence="1">
    <location>
        <begin position="1"/>
        <end position="208"/>
    </location>
</feature>
<dbReference type="PROSITE" id="PS50878">
    <property type="entry name" value="RT_POL"/>
    <property type="match status" value="1"/>
</dbReference>
<dbReference type="OrthoDB" id="545196at2759"/>
<evidence type="ECO:0000313" key="3">
    <source>
        <dbReference type="RefSeq" id="XP_021866236.1"/>
    </source>
</evidence>
<dbReference type="InterPro" id="IPR026960">
    <property type="entry name" value="RVT-Znf"/>
</dbReference>
<evidence type="ECO:0000259" key="1">
    <source>
        <dbReference type="PROSITE" id="PS50878"/>
    </source>
</evidence>
<dbReference type="InterPro" id="IPR012337">
    <property type="entry name" value="RNaseH-like_sf"/>
</dbReference>
<reference evidence="2" key="1">
    <citation type="journal article" date="2021" name="Nat. Commun.">
        <title>Genomic analyses provide insights into spinach domestication and the genetic basis of agronomic traits.</title>
        <authorList>
            <person name="Cai X."/>
            <person name="Sun X."/>
            <person name="Xu C."/>
            <person name="Sun H."/>
            <person name="Wang X."/>
            <person name="Ge C."/>
            <person name="Zhang Z."/>
            <person name="Wang Q."/>
            <person name="Fei Z."/>
            <person name="Jiao C."/>
            <person name="Wang Q."/>
        </authorList>
    </citation>
    <scope>NUCLEOTIDE SEQUENCE [LARGE SCALE GENOMIC DNA]</scope>
    <source>
        <strain evidence="2">cv. Varoflay</strain>
    </source>
</reference>
<dbReference type="InterPro" id="IPR000477">
    <property type="entry name" value="RT_dom"/>
</dbReference>
<dbReference type="Gene3D" id="3.30.420.10">
    <property type="entry name" value="Ribonuclease H-like superfamily/Ribonuclease H"/>
    <property type="match status" value="1"/>
</dbReference>
<reference evidence="3" key="2">
    <citation type="submission" date="2025-08" db="UniProtKB">
        <authorList>
            <consortium name="RefSeq"/>
        </authorList>
    </citation>
    <scope>IDENTIFICATION</scope>
    <source>
        <tissue evidence="3">Leaf</tissue>
    </source>
</reference>
<dbReference type="SUPFAM" id="SSF53098">
    <property type="entry name" value="Ribonuclease H-like"/>
    <property type="match status" value="1"/>
</dbReference>
<keyword evidence="2" id="KW-1185">Reference proteome</keyword>
<organism evidence="2 3">
    <name type="scientific">Spinacia oleracea</name>
    <name type="common">Spinach</name>
    <dbReference type="NCBI Taxonomy" id="3562"/>
    <lineage>
        <taxon>Eukaryota</taxon>
        <taxon>Viridiplantae</taxon>
        <taxon>Streptophyta</taxon>
        <taxon>Embryophyta</taxon>
        <taxon>Tracheophyta</taxon>
        <taxon>Spermatophyta</taxon>
        <taxon>Magnoliopsida</taxon>
        <taxon>eudicotyledons</taxon>
        <taxon>Gunneridae</taxon>
        <taxon>Pentapetalae</taxon>
        <taxon>Caryophyllales</taxon>
        <taxon>Chenopodiaceae</taxon>
        <taxon>Chenopodioideae</taxon>
        <taxon>Anserineae</taxon>
        <taxon>Spinacia</taxon>
    </lineage>
</organism>
<proteinExistence type="predicted"/>
<dbReference type="InterPro" id="IPR036397">
    <property type="entry name" value="RNaseH_sf"/>
</dbReference>
<dbReference type="Pfam" id="PF13966">
    <property type="entry name" value="zf-RVT"/>
    <property type="match status" value="1"/>
</dbReference>
<evidence type="ECO:0000313" key="2">
    <source>
        <dbReference type="Proteomes" id="UP000813463"/>
    </source>
</evidence>
<dbReference type="PANTHER" id="PTHR33116">
    <property type="entry name" value="REVERSE TRANSCRIPTASE ZINC-BINDING DOMAIN-CONTAINING PROTEIN-RELATED-RELATED"/>
    <property type="match status" value="1"/>
</dbReference>
<dbReference type="InterPro" id="IPR002156">
    <property type="entry name" value="RNaseH_domain"/>
</dbReference>
<dbReference type="InterPro" id="IPR043502">
    <property type="entry name" value="DNA/RNA_pol_sf"/>
</dbReference>
<dbReference type="GO" id="GO:0004523">
    <property type="term" value="F:RNA-DNA hybrid ribonuclease activity"/>
    <property type="evidence" value="ECO:0007669"/>
    <property type="project" value="InterPro"/>
</dbReference>
<dbReference type="PANTHER" id="PTHR33116:SF78">
    <property type="entry name" value="OS12G0587133 PROTEIN"/>
    <property type="match status" value="1"/>
</dbReference>
<dbReference type="GeneID" id="110804944"/>
<dbReference type="Proteomes" id="UP000813463">
    <property type="component" value="Chromosome 5"/>
</dbReference>
<protein>
    <recommendedName>
        <fullName evidence="1">Reverse transcriptase domain-containing protein</fullName>
    </recommendedName>
</protein>
<dbReference type="Pfam" id="PF00078">
    <property type="entry name" value="RVT_1"/>
    <property type="match status" value="1"/>
</dbReference>
<dbReference type="AlphaFoldDB" id="A0A9R0JEW0"/>
<dbReference type="InterPro" id="IPR044730">
    <property type="entry name" value="RNase_H-like_dom_plant"/>
</dbReference>
<sequence length="818" mass="93039">MGDIISEYQNAFVPGRLLVDNCMIAHEYMQYVKKRKKGKDFAGILKMDLNKAYHRISWSFIREVLMAFEFPQQWIDWIMECITTVSMAVLVNGEVTENFKPKCGLRQGDPLSPYIFIMCMEVLSRRMLALQEIGSGRGLKIGRRSPRINHLFFADDALFFFHATPDSCVNLRKALDEFSLISGEVVSLEKSFVTFSPNTPRRFISFMRRPLGMKNKFAMGTYLGCPMDVDGRSSQKFEFLIDRIAKKLSSWKFISISQAGKIILVNSIIVAMASHVMSLFLIPRGSLSRITSLFTKFIWSTSMDRKPIYWRSRALLEKHKEQGGLGVHNIKNLNTALVCKQAWRIQNNPQSLVARILLGKYKKSPILIAQNNGILGRVSWSFRSMVRAASNLKLGMGMLVGDGSNIDIERDTWVHGQRVQKKEGVSPNVKMVADLLTDDLKWKSSLVWSCFESNTAKNILAIHVSARNLEDEVIWNSLTKGSYSVREGYALLQNQLTVQGDSPSFWKKIWKMKIIPNWKLFMWKILNKALPSCTNLRARGVELDVMCKSCLAHEETLEHLFRDCEQIKRIWSTGQIGLRINNSGSSLSEWVRHYLWFFSKTEDGRDEKLVTFVATLWSIWKARNELIFRDGKTTPTQIMSNIDDNYKKCWAFMEGKKRNSSARGMVDRRNSALAFWAVGCPSGSTPTSIQVDGSWKKTKKISKLGWTAGAGWLCEHEGTVTSGSQHIFATTPLQEEATALWLAIQSLANVYSRVDILTDCCDLVTALKQPSDTKLEIRSLIADIVLSINSLNYFCISKVPRNEVSRAHNLAVQARKRD</sequence>
<dbReference type="CDD" id="cd06222">
    <property type="entry name" value="RNase_H_like"/>
    <property type="match status" value="1"/>
</dbReference>
<dbReference type="KEGG" id="soe:110804944"/>
<gene>
    <name evidence="3" type="primary">LOC110804944</name>
</gene>
<dbReference type="SUPFAM" id="SSF56672">
    <property type="entry name" value="DNA/RNA polymerases"/>
    <property type="match status" value="1"/>
</dbReference>
<dbReference type="GO" id="GO:0003676">
    <property type="term" value="F:nucleic acid binding"/>
    <property type="evidence" value="ECO:0007669"/>
    <property type="project" value="InterPro"/>
</dbReference>
<dbReference type="RefSeq" id="XP_021866236.1">
    <property type="nucleotide sequence ID" value="XM_022010544.2"/>
</dbReference>
<accession>A0A9R0JEW0</accession>